<dbReference type="OrthoDB" id="945117at2"/>
<protein>
    <submittedName>
        <fullName evidence="4">Porin family protein</fullName>
    </submittedName>
</protein>
<keyword evidence="5" id="KW-1185">Reference proteome</keyword>
<reference evidence="4 5" key="1">
    <citation type="submission" date="2019-04" db="EMBL/GenBank/DDBJ databases">
        <title>Niastella caeni sp. nov., isolated from activated sludge.</title>
        <authorList>
            <person name="Sheng M."/>
        </authorList>
    </citation>
    <scope>NUCLEOTIDE SEQUENCE [LARGE SCALE GENOMIC DNA]</scope>
    <source>
        <strain evidence="4 5">HX-2-15</strain>
    </source>
</reference>
<gene>
    <name evidence="4" type="ORF">FAM09_22720</name>
</gene>
<dbReference type="EMBL" id="STFF01000007">
    <property type="protein sequence ID" value="THU34811.1"/>
    <property type="molecule type" value="Genomic_DNA"/>
</dbReference>
<organism evidence="4 5">
    <name type="scientific">Niastella caeni</name>
    <dbReference type="NCBI Taxonomy" id="2569763"/>
    <lineage>
        <taxon>Bacteria</taxon>
        <taxon>Pseudomonadati</taxon>
        <taxon>Bacteroidota</taxon>
        <taxon>Chitinophagia</taxon>
        <taxon>Chitinophagales</taxon>
        <taxon>Chitinophagaceae</taxon>
        <taxon>Niastella</taxon>
    </lineage>
</organism>
<sequence length="186" mass="19940">MKKVLFAAFLLVSSNAIFAQVNQGQWLAGGNAGFNSWKRGDSKSTTIFVNPNVGYFFINNLAGGLRLGLESEKVKGDEDATVQYGVAPFVRYYFLPAAQKVNVFADASYGFDKIKQGDAKASGNHFSIMAGPAVFLSPNTALEFALYYSSYGGDRYENVAGDRSNNFGLSIGFQVHLGGGASSAKK</sequence>
<evidence type="ECO:0000256" key="1">
    <source>
        <dbReference type="ARBA" id="ARBA00022729"/>
    </source>
</evidence>
<dbReference type="Proteomes" id="UP000306918">
    <property type="component" value="Unassembled WGS sequence"/>
</dbReference>
<feature type="chain" id="PRO_5020632807" evidence="2">
    <location>
        <begin position="20"/>
        <end position="186"/>
    </location>
</feature>
<dbReference type="Gene3D" id="2.40.160.20">
    <property type="match status" value="1"/>
</dbReference>
<dbReference type="Pfam" id="PF13505">
    <property type="entry name" value="OMP_b-brl"/>
    <property type="match status" value="1"/>
</dbReference>
<evidence type="ECO:0000259" key="3">
    <source>
        <dbReference type="Pfam" id="PF13505"/>
    </source>
</evidence>
<feature type="signal peptide" evidence="2">
    <location>
        <begin position="1"/>
        <end position="19"/>
    </location>
</feature>
<dbReference type="InterPro" id="IPR011250">
    <property type="entry name" value="OMP/PagP_B-barrel"/>
</dbReference>
<evidence type="ECO:0000313" key="4">
    <source>
        <dbReference type="EMBL" id="THU34811.1"/>
    </source>
</evidence>
<feature type="domain" description="Outer membrane protein beta-barrel" evidence="3">
    <location>
        <begin position="6"/>
        <end position="173"/>
    </location>
</feature>
<keyword evidence="1 2" id="KW-0732">Signal</keyword>
<dbReference type="AlphaFoldDB" id="A0A4S8HJM5"/>
<dbReference type="SUPFAM" id="SSF56925">
    <property type="entry name" value="OMPA-like"/>
    <property type="match status" value="1"/>
</dbReference>
<proteinExistence type="predicted"/>
<dbReference type="RefSeq" id="WP_136579454.1">
    <property type="nucleotide sequence ID" value="NZ_STFF01000007.1"/>
</dbReference>
<comment type="caution">
    <text evidence="4">The sequence shown here is derived from an EMBL/GenBank/DDBJ whole genome shotgun (WGS) entry which is preliminary data.</text>
</comment>
<accession>A0A4S8HJM5</accession>
<evidence type="ECO:0000313" key="5">
    <source>
        <dbReference type="Proteomes" id="UP000306918"/>
    </source>
</evidence>
<evidence type="ECO:0000256" key="2">
    <source>
        <dbReference type="SAM" id="SignalP"/>
    </source>
</evidence>
<name>A0A4S8HJM5_9BACT</name>
<dbReference type="InterPro" id="IPR027385">
    <property type="entry name" value="Beta-barrel_OMP"/>
</dbReference>